<organism evidence="4 5">
    <name type="scientific">Candidatus Scatomonas pullistercoris</name>
    <dbReference type="NCBI Taxonomy" id="2840920"/>
    <lineage>
        <taxon>Bacteria</taxon>
        <taxon>Bacillati</taxon>
        <taxon>Bacillota</taxon>
        <taxon>Clostridia</taxon>
        <taxon>Lachnospirales</taxon>
        <taxon>Lachnospiraceae</taxon>
        <taxon>Lachnospiraceae incertae sedis</taxon>
        <taxon>Candidatus Scatomonas</taxon>
    </lineage>
</organism>
<dbReference type="PIRSF" id="PIRSF005384">
    <property type="entry name" value="RpiB_LacA_B"/>
    <property type="match status" value="1"/>
</dbReference>
<evidence type="ECO:0000256" key="2">
    <source>
        <dbReference type="ARBA" id="ARBA00023235"/>
    </source>
</evidence>
<dbReference type="EMBL" id="DVOO01000028">
    <property type="protein sequence ID" value="HIV25945.1"/>
    <property type="molecule type" value="Genomic_DNA"/>
</dbReference>
<dbReference type="NCBIfam" id="TIGR01120">
    <property type="entry name" value="rpiB"/>
    <property type="match status" value="1"/>
</dbReference>
<feature type="active site" description="Proton acceptor" evidence="3">
    <location>
        <position position="65"/>
    </location>
</feature>
<dbReference type="InterPro" id="IPR036569">
    <property type="entry name" value="RpiB_LacA_LacB_sf"/>
</dbReference>
<dbReference type="SUPFAM" id="SSF89623">
    <property type="entry name" value="Ribose/Galactose isomerase RpiB/AlsB"/>
    <property type="match status" value="1"/>
</dbReference>
<evidence type="ECO:0000313" key="5">
    <source>
        <dbReference type="Proteomes" id="UP000824169"/>
    </source>
</evidence>
<dbReference type="AlphaFoldDB" id="A0A9D1TB00"/>
<dbReference type="Pfam" id="PF02502">
    <property type="entry name" value="LacAB_rpiB"/>
    <property type="match status" value="1"/>
</dbReference>
<dbReference type="NCBIfam" id="TIGR00689">
    <property type="entry name" value="rpiB_lacA_lacB"/>
    <property type="match status" value="1"/>
</dbReference>
<proteinExistence type="inferred from homology"/>
<keyword evidence="2 4" id="KW-0413">Isomerase</keyword>
<evidence type="ECO:0000256" key="3">
    <source>
        <dbReference type="PIRSR" id="PIRSR005384-1"/>
    </source>
</evidence>
<dbReference type="InterPro" id="IPR004785">
    <property type="entry name" value="RpiB"/>
</dbReference>
<feature type="active site" description="Proton donor" evidence="3">
    <location>
        <position position="98"/>
    </location>
</feature>
<protein>
    <submittedName>
        <fullName evidence="4">Ribose 5-phosphate isomerase B</fullName>
        <ecNumber evidence="4">5.3.1.6</ecNumber>
    </submittedName>
</protein>
<name>A0A9D1TB00_9FIRM</name>
<dbReference type="GO" id="GO:0005975">
    <property type="term" value="P:carbohydrate metabolic process"/>
    <property type="evidence" value="ECO:0007669"/>
    <property type="project" value="InterPro"/>
</dbReference>
<dbReference type="PANTHER" id="PTHR30345:SF0">
    <property type="entry name" value="DNA DAMAGE-REPAIR_TOLERATION PROTEIN DRT102"/>
    <property type="match status" value="1"/>
</dbReference>
<gene>
    <name evidence="4" type="primary">rpiB</name>
    <name evidence="4" type="ORF">IAB71_09270</name>
</gene>
<dbReference type="Proteomes" id="UP000824169">
    <property type="component" value="Unassembled WGS sequence"/>
</dbReference>
<dbReference type="PANTHER" id="PTHR30345">
    <property type="entry name" value="RIBOSE-5-PHOSPHATE ISOMERASE B"/>
    <property type="match status" value="1"/>
</dbReference>
<dbReference type="InterPro" id="IPR003500">
    <property type="entry name" value="RpiB_LacA_LacB"/>
</dbReference>
<accession>A0A9D1TB00</accession>
<dbReference type="NCBIfam" id="NF004051">
    <property type="entry name" value="PRK05571.1"/>
    <property type="match status" value="1"/>
</dbReference>
<dbReference type="EC" id="5.3.1.6" evidence="4"/>
<sequence length="143" mass="15529">MNIVIGSDHGGFALKEELKKRLTEQGCQVKDVGCSGNETADYPEIAEKLCRTLLDEKKDFGILCCGTGIGVSIAANKIKGIRAALCSDCYSARMAKAHNNANVITLGGRTVGTELAWMMVQEYMKETFLGGIHETRVNMINNL</sequence>
<reference evidence="4" key="2">
    <citation type="journal article" date="2021" name="PeerJ">
        <title>Extensive microbial diversity within the chicken gut microbiome revealed by metagenomics and culture.</title>
        <authorList>
            <person name="Gilroy R."/>
            <person name="Ravi A."/>
            <person name="Getino M."/>
            <person name="Pursley I."/>
            <person name="Horton D.L."/>
            <person name="Alikhan N.F."/>
            <person name="Baker D."/>
            <person name="Gharbi K."/>
            <person name="Hall N."/>
            <person name="Watson M."/>
            <person name="Adriaenssens E.M."/>
            <person name="Foster-Nyarko E."/>
            <person name="Jarju S."/>
            <person name="Secka A."/>
            <person name="Antonio M."/>
            <person name="Oren A."/>
            <person name="Chaudhuri R.R."/>
            <person name="La Ragione R."/>
            <person name="Hildebrand F."/>
            <person name="Pallen M.J."/>
        </authorList>
    </citation>
    <scope>NUCLEOTIDE SEQUENCE</scope>
    <source>
        <strain evidence="4">CHK188-20938</strain>
    </source>
</reference>
<comment type="caution">
    <text evidence="4">The sequence shown here is derived from an EMBL/GenBank/DDBJ whole genome shotgun (WGS) entry which is preliminary data.</text>
</comment>
<comment type="similarity">
    <text evidence="1">Belongs to the LacAB/RpiB family.</text>
</comment>
<evidence type="ECO:0000256" key="1">
    <source>
        <dbReference type="ARBA" id="ARBA00008754"/>
    </source>
</evidence>
<dbReference type="GO" id="GO:0004751">
    <property type="term" value="F:ribose-5-phosphate isomerase activity"/>
    <property type="evidence" value="ECO:0007669"/>
    <property type="project" value="UniProtKB-EC"/>
</dbReference>
<dbReference type="Gene3D" id="3.40.1400.10">
    <property type="entry name" value="Sugar-phosphate isomerase, RpiB/LacA/LacB"/>
    <property type="match status" value="1"/>
</dbReference>
<reference evidence="4" key="1">
    <citation type="submission" date="2020-10" db="EMBL/GenBank/DDBJ databases">
        <authorList>
            <person name="Gilroy R."/>
        </authorList>
    </citation>
    <scope>NUCLEOTIDE SEQUENCE</scope>
    <source>
        <strain evidence="4">CHK188-20938</strain>
    </source>
</reference>
<evidence type="ECO:0000313" key="4">
    <source>
        <dbReference type="EMBL" id="HIV25945.1"/>
    </source>
</evidence>